<comment type="caution">
    <text evidence="2">The sequence shown here is derived from an EMBL/GenBank/DDBJ whole genome shotgun (WGS) entry which is preliminary data.</text>
</comment>
<feature type="domain" description="FAD-binding" evidence="1">
    <location>
        <begin position="9"/>
        <end position="350"/>
    </location>
</feature>
<name>A0ABU2XLB8_9ACTN</name>
<organism evidence="2 3">
    <name type="scientific">Streptomyces lonegramiae</name>
    <dbReference type="NCBI Taxonomy" id="3075524"/>
    <lineage>
        <taxon>Bacteria</taxon>
        <taxon>Bacillati</taxon>
        <taxon>Actinomycetota</taxon>
        <taxon>Actinomycetes</taxon>
        <taxon>Kitasatosporales</taxon>
        <taxon>Streptomycetaceae</taxon>
        <taxon>Streptomyces</taxon>
    </lineage>
</organism>
<dbReference type="GO" id="GO:0004497">
    <property type="term" value="F:monooxygenase activity"/>
    <property type="evidence" value="ECO:0007669"/>
    <property type="project" value="UniProtKB-KW"/>
</dbReference>
<evidence type="ECO:0000313" key="2">
    <source>
        <dbReference type="EMBL" id="MDT0545875.1"/>
    </source>
</evidence>
<evidence type="ECO:0000313" key="3">
    <source>
        <dbReference type="Proteomes" id="UP001180754"/>
    </source>
</evidence>
<dbReference type="Gene3D" id="3.50.50.60">
    <property type="entry name" value="FAD/NAD(P)-binding domain"/>
    <property type="match status" value="1"/>
</dbReference>
<dbReference type="PRINTS" id="PR00420">
    <property type="entry name" value="RNGMNOXGNASE"/>
</dbReference>
<gene>
    <name evidence="2" type="ORF">RND15_24640</name>
</gene>
<evidence type="ECO:0000259" key="1">
    <source>
        <dbReference type="Pfam" id="PF01494"/>
    </source>
</evidence>
<dbReference type="PANTHER" id="PTHR46865:SF2">
    <property type="entry name" value="MONOOXYGENASE"/>
    <property type="match status" value="1"/>
</dbReference>
<dbReference type="Pfam" id="PF01494">
    <property type="entry name" value="FAD_binding_3"/>
    <property type="match status" value="1"/>
</dbReference>
<dbReference type="InterPro" id="IPR051704">
    <property type="entry name" value="FAD_aromatic-hydroxylase"/>
</dbReference>
<dbReference type="EMBL" id="JAVRFD010000012">
    <property type="protein sequence ID" value="MDT0545875.1"/>
    <property type="molecule type" value="Genomic_DNA"/>
</dbReference>
<sequence>MRHEKRRQSVLISGAGIAGPALAYWLDRYGYEVTVVEQFAGPRPGGHAVDVRGPALEVARRMGVLDRIRDRRTGLRGMSAVDAEGRELFRTTERTLSGGDLDSPDIEILRDELAAIVTDAGGAGIEYVHGDSIDRLEQDAEAVRVVFRGGARRAFDLVVGADGVHSHTRGLVFGPEEDFLHHLGTSTAVWTAPNYLDLDRWQIVHRMPGRLWGALVMSVRCNKEVRVHVGFDWDKPPAESVARDPREQKRLIAGQFEGSGWELPRLLEYMWGAPDFHYDSMAQIRMDSWSLGRVALLGDAGYCGSPLSGQGTSMALVGAYVLAGELRAADGDHEAAFAAYERELRAYVTANQDLALTNKAVMDARDAAELGEAEAREFADELGAGEDVTNSYAVRDY</sequence>
<dbReference type="PANTHER" id="PTHR46865">
    <property type="entry name" value="OXIDOREDUCTASE-RELATED"/>
    <property type="match status" value="1"/>
</dbReference>
<dbReference type="RefSeq" id="WP_311726359.1">
    <property type="nucleotide sequence ID" value="NZ_JAVRFD010000012.1"/>
</dbReference>
<keyword evidence="2" id="KW-0503">Monooxygenase</keyword>
<dbReference type="Gene3D" id="3.30.9.10">
    <property type="entry name" value="D-Amino Acid Oxidase, subunit A, domain 2"/>
    <property type="match status" value="1"/>
</dbReference>
<reference evidence="2" key="1">
    <citation type="submission" date="2024-05" db="EMBL/GenBank/DDBJ databases">
        <title>30 novel species of actinomycetes from the DSMZ collection.</title>
        <authorList>
            <person name="Nouioui I."/>
        </authorList>
    </citation>
    <scope>NUCLEOTIDE SEQUENCE</scope>
    <source>
        <strain evidence="2">DSM 41529</strain>
    </source>
</reference>
<keyword evidence="3" id="KW-1185">Reference proteome</keyword>
<dbReference type="InterPro" id="IPR002938">
    <property type="entry name" value="FAD-bd"/>
</dbReference>
<dbReference type="Proteomes" id="UP001180754">
    <property type="component" value="Unassembled WGS sequence"/>
</dbReference>
<accession>A0ABU2XLB8</accession>
<dbReference type="SUPFAM" id="SSF51905">
    <property type="entry name" value="FAD/NAD(P)-binding domain"/>
    <property type="match status" value="1"/>
</dbReference>
<protein>
    <submittedName>
        <fullName evidence="2">FAD-dependent monooxygenase</fullName>
    </submittedName>
</protein>
<keyword evidence="2" id="KW-0560">Oxidoreductase</keyword>
<dbReference type="InterPro" id="IPR036188">
    <property type="entry name" value="FAD/NAD-bd_sf"/>
</dbReference>
<proteinExistence type="predicted"/>